<sequence>MSRSDFQFKMDTKKLEQFIRSKVEKNVAQAAFHLRGELIETVSKEGQGFEYKVPGTKSKTYTASAPGESPAVLFGQLRNSFAVKFDYDKKYIQAYIGVRGVPYANRLELGFTGKDSLGRVYSMQPRPYFYVTYEKERNTIKEIMRGG</sequence>
<dbReference type="EMBL" id="CP147404">
    <property type="protein sequence ID" value="WXB91868.1"/>
    <property type="molecule type" value="Genomic_DNA"/>
</dbReference>
<keyword evidence="2" id="KW-1185">Reference proteome</keyword>
<protein>
    <recommendedName>
        <fullName evidence="3">HK97 gp10 family phage protein</fullName>
    </recommendedName>
</protein>
<name>A0ABZ2N2D4_9BACI</name>
<dbReference type="RefSeq" id="WP_338749790.1">
    <property type="nucleotide sequence ID" value="NZ_CP147404.1"/>
</dbReference>
<gene>
    <name evidence="1" type="ORF">WDJ61_11370</name>
</gene>
<dbReference type="Proteomes" id="UP001387364">
    <property type="component" value="Chromosome"/>
</dbReference>
<proteinExistence type="predicted"/>
<evidence type="ECO:0000313" key="1">
    <source>
        <dbReference type="EMBL" id="WXB91868.1"/>
    </source>
</evidence>
<reference evidence="1 2" key="1">
    <citation type="submission" date="2024-02" db="EMBL/GenBank/DDBJ databases">
        <title>Seven novel Bacillus-like species.</title>
        <authorList>
            <person name="Liu G."/>
        </authorList>
    </citation>
    <scope>NUCLEOTIDE SEQUENCE [LARGE SCALE GENOMIC DNA]</scope>
    <source>
        <strain evidence="1 2">FJAT-52991</strain>
    </source>
</reference>
<accession>A0ABZ2N2D4</accession>
<evidence type="ECO:0000313" key="2">
    <source>
        <dbReference type="Proteomes" id="UP001387364"/>
    </source>
</evidence>
<evidence type="ECO:0008006" key="3">
    <source>
        <dbReference type="Google" id="ProtNLM"/>
    </source>
</evidence>
<organism evidence="1 2">
    <name type="scientific">Bacillus kandeliae</name>
    <dbReference type="NCBI Taxonomy" id="3129297"/>
    <lineage>
        <taxon>Bacteria</taxon>
        <taxon>Bacillati</taxon>
        <taxon>Bacillota</taxon>
        <taxon>Bacilli</taxon>
        <taxon>Bacillales</taxon>
        <taxon>Bacillaceae</taxon>
        <taxon>Bacillus</taxon>
    </lineage>
</organism>